<dbReference type="PROSITE" id="PS51337">
    <property type="entry name" value="B12_BINDING_NTER"/>
    <property type="match status" value="1"/>
</dbReference>
<dbReference type="NCBIfam" id="NF005719">
    <property type="entry name" value="PRK07535.1"/>
    <property type="match status" value="1"/>
</dbReference>
<dbReference type="InterPro" id="IPR050554">
    <property type="entry name" value="Met_Synthase/Corrinoid"/>
</dbReference>
<evidence type="ECO:0000259" key="21">
    <source>
        <dbReference type="PROSITE" id="PS50972"/>
    </source>
</evidence>
<comment type="caution">
    <text evidence="24">The sequence shown here is derived from an EMBL/GenBank/DDBJ whole genome shotgun (WGS) entry which is preliminary data.</text>
</comment>
<feature type="binding site" evidence="19">
    <location>
        <position position="201"/>
    </location>
    <ligand>
        <name>Zn(2+)</name>
        <dbReference type="ChEBI" id="CHEBI:29105"/>
    </ligand>
</feature>
<evidence type="ECO:0000259" key="23">
    <source>
        <dbReference type="PROSITE" id="PS51337"/>
    </source>
</evidence>
<keyword evidence="12" id="KW-0949">S-adenosyl-L-methionine</keyword>
<comment type="similarity">
    <text evidence="5">Belongs to the vitamin-B12 dependent methionine synthase family.</text>
</comment>
<evidence type="ECO:0000256" key="6">
    <source>
        <dbReference type="ARBA" id="ARBA00012032"/>
    </source>
</evidence>
<evidence type="ECO:0000256" key="1">
    <source>
        <dbReference type="ARBA" id="ARBA00001700"/>
    </source>
</evidence>
<dbReference type="InterPro" id="IPR003759">
    <property type="entry name" value="Cbl-bd_cap"/>
</dbReference>
<dbReference type="Gene3D" id="3.20.20.20">
    <property type="entry name" value="Dihydropteroate synthase-like"/>
    <property type="match status" value="1"/>
</dbReference>
<dbReference type="InterPro" id="IPR036589">
    <property type="entry name" value="HCY_dom_sf"/>
</dbReference>
<feature type="domain" description="B12-binding N-terminal" evidence="23">
    <location>
        <begin position="570"/>
        <end position="663"/>
    </location>
</feature>
<keyword evidence="11 19" id="KW-0808">Transferase</keyword>
<dbReference type="SUPFAM" id="SSF52242">
    <property type="entry name" value="Cobalamin (vitamin B12)-binding domain"/>
    <property type="match status" value="1"/>
</dbReference>
<dbReference type="PROSITE" id="PS50970">
    <property type="entry name" value="HCY"/>
    <property type="match status" value="1"/>
</dbReference>
<dbReference type="Proteomes" id="UP000649151">
    <property type="component" value="Unassembled WGS sequence"/>
</dbReference>
<gene>
    <name evidence="24" type="ORF">H8Z77_11055</name>
</gene>
<evidence type="ECO:0000256" key="4">
    <source>
        <dbReference type="ARBA" id="ARBA00005178"/>
    </source>
</evidence>
<dbReference type="SUPFAM" id="SSF51717">
    <property type="entry name" value="Dihydropteroate synthetase-like"/>
    <property type="match status" value="1"/>
</dbReference>
<organism evidence="24 25">
    <name type="scientific">Clostridium facile</name>
    <dbReference type="NCBI Taxonomy" id="2763035"/>
    <lineage>
        <taxon>Bacteria</taxon>
        <taxon>Bacillati</taxon>
        <taxon>Bacillota</taxon>
        <taxon>Clostridia</taxon>
        <taxon>Eubacteriales</taxon>
        <taxon>Clostridiaceae</taxon>
        <taxon>Clostridium</taxon>
    </lineage>
</organism>
<evidence type="ECO:0000256" key="5">
    <source>
        <dbReference type="ARBA" id="ARBA00010398"/>
    </source>
</evidence>
<comment type="cofactor">
    <cofactor evidence="2 19">
        <name>Zn(2+)</name>
        <dbReference type="ChEBI" id="CHEBI:29105"/>
    </cofactor>
</comment>
<evidence type="ECO:0000256" key="12">
    <source>
        <dbReference type="ARBA" id="ARBA00022691"/>
    </source>
</evidence>
<keyword evidence="8 19" id="KW-0489">Methyltransferase</keyword>
<comment type="pathway">
    <text evidence="4">Amino-acid biosynthesis; L-methionine biosynthesis via de novo pathway; L-methionine from L-homocysteine (MetH route): step 1/1.</text>
</comment>
<reference evidence="24 25" key="1">
    <citation type="submission" date="2020-08" db="EMBL/GenBank/DDBJ databases">
        <title>Genome public.</title>
        <authorList>
            <person name="Liu C."/>
            <person name="Sun Q."/>
        </authorList>
    </citation>
    <scope>NUCLEOTIDE SEQUENCE [LARGE SCALE GENOMIC DNA]</scope>
    <source>
        <strain evidence="24 25">NSJ-27</strain>
    </source>
</reference>
<dbReference type="Gene3D" id="3.20.20.330">
    <property type="entry name" value="Homocysteine-binding-like domain"/>
    <property type="match status" value="1"/>
</dbReference>
<evidence type="ECO:0000256" key="8">
    <source>
        <dbReference type="ARBA" id="ARBA00022603"/>
    </source>
</evidence>
<evidence type="ECO:0000256" key="14">
    <source>
        <dbReference type="ARBA" id="ARBA00022833"/>
    </source>
</evidence>
<dbReference type="Gene3D" id="3.40.50.280">
    <property type="entry name" value="Cobalamin-binding domain"/>
    <property type="match status" value="1"/>
</dbReference>
<keyword evidence="25" id="KW-1185">Reference proteome</keyword>
<keyword evidence="13 19" id="KW-0479">Metal-binding</keyword>
<comment type="cofactor">
    <cofactor evidence="3">
        <name>methylcob(III)alamin</name>
        <dbReference type="ChEBI" id="CHEBI:28115"/>
    </cofactor>
</comment>
<evidence type="ECO:0000256" key="2">
    <source>
        <dbReference type="ARBA" id="ARBA00001947"/>
    </source>
</evidence>
<dbReference type="Pfam" id="PF00809">
    <property type="entry name" value="Pterin_bind"/>
    <property type="match status" value="1"/>
</dbReference>
<dbReference type="InterPro" id="IPR036594">
    <property type="entry name" value="Meth_synthase_dom"/>
</dbReference>
<dbReference type="PIRSF" id="PIRSF037472">
    <property type="entry name" value="DHPS_mtfrase"/>
    <property type="match status" value="1"/>
</dbReference>
<evidence type="ECO:0000256" key="17">
    <source>
        <dbReference type="ARBA" id="ARBA00025552"/>
    </source>
</evidence>
<keyword evidence="9" id="KW-0028">Amino-acid biosynthesis</keyword>
<evidence type="ECO:0000259" key="22">
    <source>
        <dbReference type="PROSITE" id="PS51332"/>
    </source>
</evidence>
<evidence type="ECO:0000256" key="19">
    <source>
        <dbReference type="PROSITE-ProRule" id="PRU00333"/>
    </source>
</evidence>
<accession>A0ABR7ITR8</accession>
<dbReference type="Pfam" id="PF02607">
    <property type="entry name" value="B12-binding_2"/>
    <property type="match status" value="1"/>
</dbReference>
<dbReference type="PROSITE" id="PS50972">
    <property type="entry name" value="PTERIN_BINDING"/>
    <property type="match status" value="1"/>
</dbReference>
<dbReference type="PANTHER" id="PTHR45833">
    <property type="entry name" value="METHIONINE SYNTHASE"/>
    <property type="match status" value="1"/>
</dbReference>
<evidence type="ECO:0000256" key="7">
    <source>
        <dbReference type="ARBA" id="ARBA00013998"/>
    </source>
</evidence>
<dbReference type="InterPro" id="IPR011005">
    <property type="entry name" value="Dihydropteroate_synth-like_sf"/>
</dbReference>
<name>A0ABR7ITR8_9CLOT</name>
<dbReference type="PROSITE" id="PS51332">
    <property type="entry name" value="B12_BINDING"/>
    <property type="match status" value="1"/>
</dbReference>
<evidence type="ECO:0000256" key="15">
    <source>
        <dbReference type="ARBA" id="ARBA00023167"/>
    </source>
</evidence>
<proteinExistence type="inferred from homology"/>
<evidence type="ECO:0000259" key="20">
    <source>
        <dbReference type="PROSITE" id="PS50970"/>
    </source>
</evidence>
<dbReference type="InterPro" id="IPR006158">
    <property type="entry name" value="Cobalamin-bd"/>
</dbReference>
<dbReference type="EMBL" id="JACOQK010000001">
    <property type="protein sequence ID" value="MBC5788544.1"/>
    <property type="molecule type" value="Genomic_DNA"/>
</dbReference>
<evidence type="ECO:0000313" key="25">
    <source>
        <dbReference type="Proteomes" id="UP000649151"/>
    </source>
</evidence>
<dbReference type="InterPro" id="IPR017215">
    <property type="entry name" value="MetH_bac"/>
</dbReference>
<evidence type="ECO:0000256" key="18">
    <source>
        <dbReference type="ARBA" id="ARBA00031040"/>
    </source>
</evidence>
<keyword evidence="16" id="KW-0170">Cobalt</keyword>
<evidence type="ECO:0000313" key="24">
    <source>
        <dbReference type="EMBL" id="MBC5788544.1"/>
    </source>
</evidence>
<keyword evidence="15" id="KW-0486">Methionine biosynthesis</keyword>
<feature type="domain" description="Hcy-binding" evidence="20">
    <location>
        <begin position="1"/>
        <end position="281"/>
    </location>
</feature>
<dbReference type="SMART" id="SM01018">
    <property type="entry name" value="B12-binding_2"/>
    <property type="match status" value="1"/>
</dbReference>
<evidence type="ECO:0000256" key="11">
    <source>
        <dbReference type="ARBA" id="ARBA00022679"/>
    </source>
</evidence>
<dbReference type="Pfam" id="PF02574">
    <property type="entry name" value="S-methyl_trans"/>
    <property type="match status" value="1"/>
</dbReference>
<dbReference type="InterPro" id="IPR000489">
    <property type="entry name" value="Pterin-binding_dom"/>
</dbReference>
<feature type="binding site" evidence="19">
    <location>
        <position position="266"/>
    </location>
    <ligand>
        <name>Zn(2+)</name>
        <dbReference type="ChEBI" id="CHEBI:29105"/>
    </ligand>
</feature>
<comment type="catalytic activity">
    <reaction evidence="1">
        <text>(6S)-5-methyl-5,6,7,8-tetrahydrofolate + L-homocysteine = (6S)-5,6,7,8-tetrahydrofolate + L-methionine</text>
        <dbReference type="Rhea" id="RHEA:11172"/>
        <dbReference type="ChEBI" id="CHEBI:18608"/>
        <dbReference type="ChEBI" id="CHEBI:57453"/>
        <dbReference type="ChEBI" id="CHEBI:57844"/>
        <dbReference type="ChEBI" id="CHEBI:58199"/>
        <dbReference type="EC" id="2.1.1.13"/>
    </reaction>
</comment>
<evidence type="ECO:0000256" key="9">
    <source>
        <dbReference type="ARBA" id="ARBA00022605"/>
    </source>
</evidence>
<dbReference type="SUPFAM" id="SSF82282">
    <property type="entry name" value="Homocysteine S-methyltransferase"/>
    <property type="match status" value="1"/>
</dbReference>
<dbReference type="InterPro" id="IPR036724">
    <property type="entry name" value="Cobalamin-bd_sf"/>
</dbReference>
<evidence type="ECO:0000256" key="13">
    <source>
        <dbReference type="ARBA" id="ARBA00022723"/>
    </source>
</evidence>
<dbReference type="InterPro" id="IPR003726">
    <property type="entry name" value="HCY_dom"/>
</dbReference>
<dbReference type="RefSeq" id="WP_186997035.1">
    <property type="nucleotide sequence ID" value="NZ_JACOQK010000001.1"/>
</dbReference>
<feature type="domain" description="B12-binding" evidence="22">
    <location>
        <begin position="664"/>
        <end position="785"/>
    </location>
</feature>
<dbReference type="Pfam" id="PF02310">
    <property type="entry name" value="B12-binding"/>
    <property type="match status" value="1"/>
</dbReference>
<evidence type="ECO:0000256" key="3">
    <source>
        <dbReference type="ARBA" id="ARBA00001956"/>
    </source>
</evidence>
<dbReference type="PANTHER" id="PTHR45833:SF1">
    <property type="entry name" value="METHIONINE SYNTHASE"/>
    <property type="match status" value="1"/>
</dbReference>
<protein>
    <recommendedName>
        <fullName evidence="7">Methionine synthase</fullName>
        <ecNumber evidence="6">2.1.1.13</ecNumber>
    </recommendedName>
    <alternativeName>
        <fullName evidence="18">5-methyltetrahydrofolate--homocysteine methyltransferase</fullName>
    </alternativeName>
</protein>
<dbReference type="CDD" id="cd02070">
    <property type="entry name" value="corrinoid_protein_B12-BD"/>
    <property type="match status" value="1"/>
</dbReference>
<dbReference type="EC" id="2.1.1.13" evidence="6"/>
<sequence length="785" mass="85258">MDVKQYISEHILVFDGAMGTMLQKKGLKTGDLPECFNITHPEIVSEIHREYVQAGSDIITTNTFQANRFKLEHCEYSVEQLITAGVKLAKQSGSKFVALDIGPLGQLMEPMGTLKFEEAYEAFREQMVAGEQAGADCILLETMSDLYEVKAAILAAKEHTKLPVFCTLTYQEDGRTFVGADPVTGTITLQSLGVDALGVNCSLGPKELTPVVEQILTYATIPVMVQANAGLPQIREGQTVYDVTPEEFVSYVRPMVEQGVRIIGGCCGTTPDFIRGLREVADQLPVVHNHPKRVTAVTSGTTTVILDDGVTVIGERINPTGKKKLKEALRSHHMDYIIGEAIDQTQSGADVLDVNVGLPEIDEAAMIAEVIREVQSVSNLPIQVDSSDIAAIESGVRACNGRPIINSVNGKAENMAQVFPIVKKYGAVVVGLTLDESGIPQHAEDRFAIAKKIVDTAATYGIPKEDILIDCLTLTASAQQDAVLDTLHAIQLVKQRLGVKTVLGVSNVSFGLPNRPLLNSIFLSAAFGAGLDAPILNPMSVDMMKAVDTFRVINCQDRDAIYYIEKYANADQTTAAVVGDLDLKDMIIQGRKEEAAVKVQEMLQTIPPLDLIDQYFIPALDVVGDRYEKGKIFLPQLMQSAEAVKASFEVLKANFSEGEKTASKGKIIVATVLGDIHDIGKNIAKMLLENYGYDVIDLGKDVPIEKVVQTAKEQKIQLVGLSALMTTTVKNMKDTITAIRDAGLNCKVMVGGAVLNEEYADFVGADYYVKDGREGVQIAQRLFNE</sequence>
<evidence type="ECO:0000256" key="10">
    <source>
        <dbReference type="ARBA" id="ARBA00022628"/>
    </source>
</evidence>
<comment type="function">
    <text evidence="17">Catalyzes the transfer of a methyl group from methyl-cobalamin to homocysteine, yielding enzyme-bound cob(I)alamin and methionine. Subsequently, remethylates the cofactor using methyltetrahydrofolate.</text>
</comment>
<dbReference type="SUPFAM" id="SSF47644">
    <property type="entry name" value="Methionine synthase domain"/>
    <property type="match status" value="1"/>
</dbReference>
<evidence type="ECO:0000256" key="16">
    <source>
        <dbReference type="ARBA" id="ARBA00023285"/>
    </source>
</evidence>
<keyword evidence="14 19" id="KW-0862">Zinc</keyword>
<keyword evidence="10" id="KW-0846">Cobalamin</keyword>
<dbReference type="Gene3D" id="1.10.1240.10">
    <property type="entry name" value="Methionine synthase domain"/>
    <property type="match status" value="1"/>
</dbReference>
<feature type="domain" description="Pterin-binding" evidence="21">
    <location>
        <begin position="310"/>
        <end position="554"/>
    </location>
</feature>
<feature type="binding site" evidence="19">
    <location>
        <position position="267"/>
    </location>
    <ligand>
        <name>Zn(2+)</name>
        <dbReference type="ChEBI" id="CHEBI:29105"/>
    </ligand>
</feature>